<comment type="caution">
    <text evidence="1">The sequence shown here is derived from an EMBL/GenBank/DDBJ whole genome shotgun (WGS) entry which is preliminary data.</text>
</comment>
<name>E6QLA0_9ZZZZ</name>
<sequence length="147" mass="16730">MPALAPVIKTVFPVRFMDSVYRKGQWSDGALQPDVFWLHPVADYARCIPGDTFIKDCEFSFVLATDLRHELHLFPLKVSKVVAESDLQTAGDSVGLKLTAESCSFALRRGGENRKKPNIFRLLFSFSVFRLIFQVIENRLFILFFPG</sequence>
<evidence type="ECO:0000313" key="1">
    <source>
        <dbReference type="EMBL" id="CBI08020.1"/>
    </source>
</evidence>
<dbReference type="AlphaFoldDB" id="E6QLA0"/>
<dbReference type="EMBL" id="CABQ01000176">
    <property type="protein sequence ID" value="CBI08020.1"/>
    <property type="molecule type" value="Genomic_DNA"/>
</dbReference>
<organism evidence="1">
    <name type="scientific">mine drainage metagenome</name>
    <dbReference type="NCBI Taxonomy" id="410659"/>
    <lineage>
        <taxon>unclassified sequences</taxon>
        <taxon>metagenomes</taxon>
        <taxon>ecological metagenomes</taxon>
    </lineage>
</organism>
<reference evidence="1" key="1">
    <citation type="submission" date="2009-10" db="EMBL/GenBank/DDBJ databases">
        <title>Diversity of trophic interactions inside an arsenic-rich microbial ecosystem.</title>
        <authorList>
            <person name="Bertin P.N."/>
            <person name="Heinrich-Salmeron A."/>
            <person name="Pelletier E."/>
            <person name="Goulhen-Chollet F."/>
            <person name="Arsene-Ploetze F."/>
            <person name="Gallien S."/>
            <person name="Calteau A."/>
            <person name="Vallenet D."/>
            <person name="Casiot C."/>
            <person name="Chane-Woon-Ming B."/>
            <person name="Giloteaux L."/>
            <person name="Barakat M."/>
            <person name="Bonnefoy V."/>
            <person name="Bruneel O."/>
            <person name="Chandler M."/>
            <person name="Cleiss J."/>
            <person name="Duran R."/>
            <person name="Elbaz-Poulichet F."/>
            <person name="Fonknechten N."/>
            <person name="Lauga B."/>
            <person name="Mornico D."/>
            <person name="Ortet P."/>
            <person name="Schaeffer C."/>
            <person name="Siguier P."/>
            <person name="Alexander Thil Smith A."/>
            <person name="Van Dorsselaer A."/>
            <person name="Weissenbach J."/>
            <person name="Medigue C."/>
            <person name="Le Paslier D."/>
        </authorList>
    </citation>
    <scope>NUCLEOTIDE SEQUENCE</scope>
</reference>
<gene>
    <name evidence="1" type="ORF">CARN6_1444</name>
</gene>
<accession>E6QLA0</accession>
<protein>
    <submittedName>
        <fullName evidence="1">Uncharacterized protein</fullName>
    </submittedName>
</protein>
<proteinExistence type="predicted"/>